<dbReference type="PANTHER" id="PTHR44154">
    <property type="entry name" value="QUINONE OXIDOREDUCTASE"/>
    <property type="match status" value="1"/>
</dbReference>
<dbReference type="Pfam" id="PF08240">
    <property type="entry name" value="ADH_N"/>
    <property type="match status" value="1"/>
</dbReference>
<keyword evidence="6" id="KW-0007">Acetylation</keyword>
<sequence>MKAAYLTATGAPDVIQFGDLDTPTPGRGEVLIRVHAVSVNPIDTYVRSGVVAFDLPKPYIPGCDAAGVVETVGEGVHHAKVGDRVWCTNQGLLGRQGTFAEKIVISQDWCYPLADEVSFVDAAACALVGVTAHLGLFREADLQGGETILVIGGSGGVGSMVVQMARVAGATVIATAGSESKCEAVKNLGADVTINYQTESLAEAVKREAPKGVNVFWETRREPDFDLAVDLMAGRGRMVLMAGRDARPSFPVGPFYVKECSLHGFAMFKATASEIRAAAEDINHWLAMGKLKATIGRTLPLSEAAQAHRLQEQATLQQSGELMGKIVLTVD</sequence>
<evidence type="ECO:0000313" key="9">
    <source>
        <dbReference type="Proteomes" id="UP000318288"/>
    </source>
</evidence>
<protein>
    <submittedName>
        <fullName evidence="8">Quinone oxidoreductase 1</fullName>
        <ecNumber evidence="8">1.6.5.5</ecNumber>
    </submittedName>
</protein>
<comment type="subcellular location">
    <subcellularLocation>
        <location evidence="1">Cytoplasm</location>
    </subcellularLocation>
</comment>
<evidence type="ECO:0000259" key="7">
    <source>
        <dbReference type="SMART" id="SM00829"/>
    </source>
</evidence>
<accession>A0A5C6FIR5</accession>
<evidence type="ECO:0000256" key="5">
    <source>
        <dbReference type="ARBA" id="ARBA00022884"/>
    </source>
</evidence>
<dbReference type="EMBL" id="SJPW01000001">
    <property type="protein sequence ID" value="TWU60695.1"/>
    <property type="molecule type" value="Genomic_DNA"/>
</dbReference>
<proteinExistence type="predicted"/>
<dbReference type="Pfam" id="PF00107">
    <property type="entry name" value="ADH_zinc_N"/>
    <property type="match status" value="1"/>
</dbReference>
<dbReference type="PANTHER" id="PTHR44154:SF1">
    <property type="entry name" value="QUINONE OXIDOREDUCTASE"/>
    <property type="match status" value="1"/>
</dbReference>
<dbReference type="SUPFAM" id="SSF51735">
    <property type="entry name" value="NAD(P)-binding Rossmann-fold domains"/>
    <property type="match status" value="1"/>
</dbReference>
<evidence type="ECO:0000256" key="1">
    <source>
        <dbReference type="ARBA" id="ARBA00004496"/>
    </source>
</evidence>
<evidence type="ECO:0000256" key="2">
    <source>
        <dbReference type="ARBA" id="ARBA00011881"/>
    </source>
</evidence>
<keyword evidence="4" id="KW-0521">NADP</keyword>
<evidence type="ECO:0000256" key="4">
    <source>
        <dbReference type="ARBA" id="ARBA00022857"/>
    </source>
</evidence>
<keyword evidence="8" id="KW-0560">Oxidoreductase</keyword>
<dbReference type="InterPro" id="IPR002364">
    <property type="entry name" value="Quin_OxRdtase/zeta-crystal_CS"/>
</dbReference>
<gene>
    <name evidence="8" type="primary">qorA</name>
    <name evidence="8" type="ORF">Poly51_09760</name>
</gene>
<dbReference type="InterPro" id="IPR051603">
    <property type="entry name" value="Zinc-ADH_QOR/CCCR"/>
</dbReference>
<dbReference type="RefSeq" id="WP_146454680.1">
    <property type="nucleotide sequence ID" value="NZ_SJPW01000001.1"/>
</dbReference>
<dbReference type="InterPro" id="IPR011032">
    <property type="entry name" value="GroES-like_sf"/>
</dbReference>
<dbReference type="GO" id="GO:0008270">
    <property type="term" value="F:zinc ion binding"/>
    <property type="evidence" value="ECO:0007669"/>
    <property type="project" value="InterPro"/>
</dbReference>
<organism evidence="8 9">
    <name type="scientific">Rubripirellula tenax</name>
    <dbReference type="NCBI Taxonomy" id="2528015"/>
    <lineage>
        <taxon>Bacteria</taxon>
        <taxon>Pseudomonadati</taxon>
        <taxon>Planctomycetota</taxon>
        <taxon>Planctomycetia</taxon>
        <taxon>Pirellulales</taxon>
        <taxon>Pirellulaceae</taxon>
        <taxon>Rubripirellula</taxon>
    </lineage>
</organism>
<dbReference type="InterPro" id="IPR013149">
    <property type="entry name" value="ADH-like_C"/>
</dbReference>
<dbReference type="Proteomes" id="UP000318288">
    <property type="component" value="Unassembled WGS sequence"/>
</dbReference>
<keyword evidence="5" id="KW-0694">RNA-binding</keyword>
<keyword evidence="3" id="KW-0963">Cytoplasm</keyword>
<dbReference type="OrthoDB" id="9787435at2"/>
<comment type="caution">
    <text evidence="8">The sequence shown here is derived from an EMBL/GenBank/DDBJ whole genome shotgun (WGS) entry which is preliminary data.</text>
</comment>
<dbReference type="Gene3D" id="3.40.50.720">
    <property type="entry name" value="NAD(P)-binding Rossmann-like Domain"/>
    <property type="match status" value="1"/>
</dbReference>
<dbReference type="InterPro" id="IPR036291">
    <property type="entry name" value="NAD(P)-bd_dom_sf"/>
</dbReference>
<dbReference type="EC" id="1.6.5.5" evidence="8"/>
<dbReference type="AlphaFoldDB" id="A0A5C6FIR5"/>
<keyword evidence="9" id="KW-1185">Reference proteome</keyword>
<evidence type="ECO:0000313" key="8">
    <source>
        <dbReference type="EMBL" id="TWU60695.1"/>
    </source>
</evidence>
<dbReference type="GO" id="GO:0005737">
    <property type="term" value="C:cytoplasm"/>
    <property type="evidence" value="ECO:0007669"/>
    <property type="project" value="UniProtKB-SubCell"/>
</dbReference>
<dbReference type="InterPro" id="IPR020843">
    <property type="entry name" value="ER"/>
</dbReference>
<dbReference type="PROSITE" id="PS01162">
    <property type="entry name" value="QOR_ZETA_CRYSTAL"/>
    <property type="match status" value="1"/>
</dbReference>
<dbReference type="SMART" id="SM00829">
    <property type="entry name" value="PKS_ER"/>
    <property type="match status" value="1"/>
</dbReference>
<evidence type="ECO:0000256" key="3">
    <source>
        <dbReference type="ARBA" id="ARBA00022490"/>
    </source>
</evidence>
<name>A0A5C6FIR5_9BACT</name>
<comment type="subunit">
    <text evidence="2">Homotetramer.</text>
</comment>
<dbReference type="InterPro" id="IPR013154">
    <property type="entry name" value="ADH-like_N"/>
</dbReference>
<dbReference type="CDD" id="cd08253">
    <property type="entry name" value="zeta_crystallin"/>
    <property type="match status" value="1"/>
</dbReference>
<dbReference type="GO" id="GO:0003960">
    <property type="term" value="F:quinone reductase (NADPH) activity"/>
    <property type="evidence" value="ECO:0007669"/>
    <property type="project" value="UniProtKB-EC"/>
</dbReference>
<dbReference type="GO" id="GO:0003723">
    <property type="term" value="F:RNA binding"/>
    <property type="evidence" value="ECO:0007669"/>
    <property type="project" value="UniProtKB-KW"/>
</dbReference>
<reference evidence="8 9" key="1">
    <citation type="submission" date="2019-02" db="EMBL/GenBank/DDBJ databases">
        <title>Deep-cultivation of Planctomycetes and their phenomic and genomic characterization uncovers novel biology.</title>
        <authorList>
            <person name="Wiegand S."/>
            <person name="Jogler M."/>
            <person name="Boedeker C."/>
            <person name="Pinto D."/>
            <person name="Vollmers J."/>
            <person name="Rivas-Marin E."/>
            <person name="Kohn T."/>
            <person name="Peeters S.H."/>
            <person name="Heuer A."/>
            <person name="Rast P."/>
            <person name="Oberbeckmann S."/>
            <person name="Bunk B."/>
            <person name="Jeske O."/>
            <person name="Meyerdierks A."/>
            <person name="Storesund J.E."/>
            <person name="Kallscheuer N."/>
            <person name="Luecker S."/>
            <person name="Lage O.M."/>
            <person name="Pohl T."/>
            <person name="Merkel B.J."/>
            <person name="Hornburger P."/>
            <person name="Mueller R.-W."/>
            <person name="Bruemmer F."/>
            <person name="Labrenz M."/>
            <person name="Spormann A.M."/>
            <person name="Op Den Camp H."/>
            <person name="Overmann J."/>
            <person name="Amann R."/>
            <person name="Jetten M.S.M."/>
            <person name="Mascher T."/>
            <person name="Medema M.H."/>
            <person name="Devos D.P."/>
            <person name="Kaster A.-K."/>
            <person name="Ovreas L."/>
            <person name="Rohde M."/>
            <person name="Galperin M.Y."/>
            <person name="Jogler C."/>
        </authorList>
    </citation>
    <scope>NUCLEOTIDE SEQUENCE [LARGE SCALE GENOMIC DNA]</scope>
    <source>
        <strain evidence="8 9">Poly51</strain>
    </source>
</reference>
<dbReference type="SUPFAM" id="SSF50129">
    <property type="entry name" value="GroES-like"/>
    <property type="match status" value="1"/>
</dbReference>
<feature type="domain" description="Enoyl reductase (ER)" evidence="7">
    <location>
        <begin position="10"/>
        <end position="328"/>
    </location>
</feature>
<dbReference type="Gene3D" id="3.90.180.10">
    <property type="entry name" value="Medium-chain alcohol dehydrogenases, catalytic domain"/>
    <property type="match status" value="1"/>
</dbReference>
<evidence type="ECO:0000256" key="6">
    <source>
        <dbReference type="ARBA" id="ARBA00022990"/>
    </source>
</evidence>